<dbReference type="Proteomes" id="UP000033072">
    <property type="component" value="Chromosome"/>
</dbReference>
<feature type="transmembrane region" description="Helical" evidence="1">
    <location>
        <begin position="180"/>
        <end position="197"/>
    </location>
</feature>
<dbReference type="Pfam" id="PF01569">
    <property type="entry name" value="PAP2"/>
    <property type="match status" value="1"/>
</dbReference>
<dbReference type="PANTHER" id="PTHR14969:SF13">
    <property type="entry name" value="AT30094P"/>
    <property type="match status" value="1"/>
</dbReference>
<dbReference type="SMART" id="SM00014">
    <property type="entry name" value="acidPPc"/>
    <property type="match status" value="1"/>
</dbReference>
<dbReference type="KEGG" id="mls:MSLAZ_0854"/>
<dbReference type="AlphaFoldDB" id="A0A0E3WSA5"/>
<accession>A0A0E3WSA5</accession>
<evidence type="ECO:0000313" key="4">
    <source>
        <dbReference type="Proteomes" id="UP000033072"/>
    </source>
</evidence>
<keyword evidence="1" id="KW-1133">Transmembrane helix</keyword>
<evidence type="ECO:0000313" key="3">
    <source>
        <dbReference type="EMBL" id="AKB74115.1"/>
    </source>
</evidence>
<gene>
    <name evidence="3" type="ORF">MSLAZ_0854</name>
</gene>
<feature type="transmembrane region" description="Helical" evidence="1">
    <location>
        <begin position="209"/>
        <end position="230"/>
    </location>
</feature>
<feature type="transmembrane region" description="Helical" evidence="1">
    <location>
        <begin position="154"/>
        <end position="174"/>
    </location>
</feature>
<organism evidence="3 4">
    <name type="scientific">Methanosarcina lacustris Z-7289</name>
    <dbReference type="NCBI Taxonomy" id="1434111"/>
    <lineage>
        <taxon>Archaea</taxon>
        <taxon>Methanobacteriati</taxon>
        <taxon>Methanobacteriota</taxon>
        <taxon>Stenosarchaea group</taxon>
        <taxon>Methanomicrobia</taxon>
        <taxon>Methanosarcinales</taxon>
        <taxon>Methanosarcinaceae</taxon>
        <taxon>Methanosarcina</taxon>
    </lineage>
</organism>
<feature type="transmembrane region" description="Helical" evidence="1">
    <location>
        <begin position="242"/>
        <end position="262"/>
    </location>
</feature>
<dbReference type="SUPFAM" id="SSF48317">
    <property type="entry name" value="Acid phosphatase/Vanadium-dependent haloperoxidase"/>
    <property type="match status" value="1"/>
</dbReference>
<keyword evidence="1" id="KW-0812">Transmembrane</keyword>
<reference evidence="3 4" key="1">
    <citation type="submission" date="2014-07" db="EMBL/GenBank/DDBJ databases">
        <title>Methanogenic archaea and the global carbon cycle.</title>
        <authorList>
            <person name="Henriksen J.R."/>
            <person name="Luke J."/>
            <person name="Reinhart S."/>
            <person name="Benedict M.N."/>
            <person name="Youngblut N.D."/>
            <person name="Metcalf M.E."/>
            <person name="Whitaker R.J."/>
            <person name="Metcalf W.W."/>
        </authorList>
    </citation>
    <scope>NUCLEOTIDE SEQUENCE [LARGE SCALE GENOMIC DNA]</scope>
    <source>
        <strain evidence="3 4">Z-7289</strain>
    </source>
</reference>
<dbReference type="PATRIC" id="fig|1434111.4.peg.1089"/>
<evidence type="ECO:0000256" key="1">
    <source>
        <dbReference type="SAM" id="Phobius"/>
    </source>
</evidence>
<keyword evidence="4" id="KW-1185">Reference proteome</keyword>
<dbReference type="InterPro" id="IPR036938">
    <property type="entry name" value="PAP2/HPO_sf"/>
</dbReference>
<dbReference type="PANTHER" id="PTHR14969">
    <property type="entry name" value="SPHINGOSINE-1-PHOSPHATE PHOSPHOHYDROLASE"/>
    <property type="match status" value="1"/>
</dbReference>
<dbReference type="GO" id="GO:0042392">
    <property type="term" value="F:sphingosine-1-phosphate phosphatase activity"/>
    <property type="evidence" value="ECO:0007669"/>
    <property type="project" value="TreeGrafter"/>
</dbReference>
<protein>
    <submittedName>
        <fullName evidence="3">Pap2 superfamily protein</fullName>
    </submittedName>
</protein>
<dbReference type="HOGENOM" id="CLU_071222_0_0_2"/>
<dbReference type="InterPro" id="IPR000326">
    <property type="entry name" value="PAP2/HPO"/>
</dbReference>
<name>A0A0E3WSA5_9EURY</name>
<evidence type="ECO:0000259" key="2">
    <source>
        <dbReference type="SMART" id="SM00014"/>
    </source>
</evidence>
<dbReference type="Gene3D" id="1.20.144.10">
    <property type="entry name" value="Phosphatidic acid phosphatase type 2/haloperoxidase"/>
    <property type="match status" value="1"/>
</dbReference>
<feature type="transmembrane region" description="Helical" evidence="1">
    <location>
        <begin position="114"/>
        <end position="133"/>
    </location>
</feature>
<dbReference type="STRING" id="1434111.MSLAZ_0854"/>
<sequence>MLKGIFAFPRPDVVDSRVLNLENGFPNTSPFSGKGADSFFGLPDREVLEAFRLQGTIPHSMFGFPSGHVSTAIALWGGTARVFENRAIKSLAPAVILLIAFSRMYLGRHFLGDVLGGVTLGLIVLIVFTRFLKSPLKDDLFKKESFELVFRRKNLFFYSIMFVIPLLLTTSSLISADVAGFLLGTNTAYLLIIRKGLPEDTGGAGQRATRVLIALVFFGVSALVLDVGFATVDTASYPEVTFIEFLKAFIPALTIWVSAGICTKLDLYGRDEVKESPGIDKHLEEH</sequence>
<proteinExistence type="predicted"/>
<keyword evidence="1" id="KW-0472">Membrane</keyword>
<dbReference type="EMBL" id="CP009515">
    <property type="protein sequence ID" value="AKB74115.1"/>
    <property type="molecule type" value="Genomic_DNA"/>
</dbReference>
<feature type="domain" description="Phosphatidic acid phosphatase type 2/haloperoxidase" evidence="2">
    <location>
        <begin position="2"/>
        <end position="129"/>
    </location>
</feature>